<proteinExistence type="predicted"/>
<accession>A0ABU3PTM9</accession>
<gene>
    <name evidence="1" type="ORF">RDV89_05800</name>
</gene>
<keyword evidence="2" id="KW-1185">Reference proteome</keyword>
<dbReference type="RefSeq" id="WP_315731992.1">
    <property type="nucleotide sequence ID" value="NZ_JAVYII010000002.1"/>
</dbReference>
<reference evidence="1 2" key="1">
    <citation type="submission" date="2023-08" db="EMBL/GenBank/DDBJ databases">
        <title>Nocardioides seae sp. nov., a bacterium isolated from a soil.</title>
        <authorList>
            <person name="Wang X."/>
        </authorList>
    </citation>
    <scope>NUCLEOTIDE SEQUENCE [LARGE SCALE GENOMIC DNA]</scope>
    <source>
        <strain evidence="1 2">YZH12</strain>
    </source>
</reference>
<dbReference type="Proteomes" id="UP001268542">
    <property type="component" value="Unassembled WGS sequence"/>
</dbReference>
<sequence length="70" mass="7690">MSERAVPYHCPYCADEDLRPHEVTDAETGEVSSPAGAWECRSCLRAFSVRLIGRLRRPAGVGTPSKGETR</sequence>
<comment type="caution">
    <text evidence="1">The sequence shown here is derived from an EMBL/GenBank/DDBJ whole genome shotgun (WGS) entry which is preliminary data.</text>
</comment>
<evidence type="ECO:0000313" key="1">
    <source>
        <dbReference type="EMBL" id="MDT9592568.1"/>
    </source>
</evidence>
<evidence type="ECO:0000313" key="2">
    <source>
        <dbReference type="Proteomes" id="UP001268542"/>
    </source>
</evidence>
<dbReference type="EMBL" id="JAVYII010000002">
    <property type="protein sequence ID" value="MDT9592568.1"/>
    <property type="molecule type" value="Genomic_DNA"/>
</dbReference>
<evidence type="ECO:0008006" key="3">
    <source>
        <dbReference type="Google" id="ProtNLM"/>
    </source>
</evidence>
<protein>
    <recommendedName>
        <fullName evidence="3">Insertion element protein</fullName>
    </recommendedName>
</protein>
<name>A0ABU3PTM9_9ACTN</name>
<organism evidence="1 2">
    <name type="scientific">Nocardioides imazamoxiresistens</name>
    <dbReference type="NCBI Taxonomy" id="3231893"/>
    <lineage>
        <taxon>Bacteria</taxon>
        <taxon>Bacillati</taxon>
        <taxon>Actinomycetota</taxon>
        <taxon>Actinomycetes</taxon>
        <taxon>Propionibacteriales</taxon>
        <taxon>Nocardioidaceae</taxon>
        <taxon>Nocardioides</taxon>
    </lineage>
</organism>